<keyword evidence="3 6" id="KW-0812">Transmembrane</keyword>
<name>A0A0M3R948_9BACI</name>
<feature type="transmembrane region" description="Helical" evidence="6">
    <location>
        <begin position="151"/>
        <end position="174"/>
    </location>
</feature>
<dbReference type="PATRIC" id="fig|1441095.3.peg.843"/>
<dbReference type="Proteomes" id="UP000067625">
    <property type="component" value="Chromosome"/>
</dbReference>
<accession>A0A0M3R948</accession>
<keyword evidence="8" id="KW-1185">Reference proteome</keyword>
<reference evidence="7 8" key="2">
    <citation type="journal article" date="2016" name="Int. J. Syst. Evol. Microbiol.">
        <title>Bacillus gobiensis sp. nov., isolated from a soil sample.</title>
        <authorList>
            <person name="Liu B."/>
            <person name="Liu G.H."/>
            <person name="Cetin S."/>
            <person name="Schumann P."/>
            <person name="Pan Z.Z."/>
            <person name="Chen Q.Q."/>
        </authorList>
    </citation>
    <scope>NUCLEOTIDE SEQUENCE [LARGE SCALE GENOMIC DNA]</scope>
    <source>
        <strain evidence="7 8">FJAT-4402</strain>
    </source>
</reference>
<feature type="transmembrane region" description="Helical" evidence="6">
    <location>
        <begin position="282"/>
        <end position="303"/>
    </location>
</feature>
<feature type="transmembrane region" description="Helical" evidence="6">
    <location>
        <begin position="20"/>
        <end position="53"/>
    </location>
</feature>
<dbReference type="AlphaFoldDB" id="A0A0M3R948"/>
<dbReference type="GO" id="GO:0015658">
    <property type="term" value="F:branched-chain amino acid transmembrane transporter activity"/>
    <property type="evidence" value="ECO:0007669"/>
    <property type="project" value="InterPro"/>
</dbReference>
<evidence type="ECO:0000256" key="5">
    <source>
        <dbReference type="ARBA" id="ARBA00023136"/>
    </source>
</evidence>
<dbReference type="PANTHER" id="PTHR30482">
    <property type="entry name" value="HIGH-AFFINITY BRANCHED-CHAIN AMINO ACID TRANSPORT SYSTEM PERMEASE"/>
    <property type="match status" value="1"/>
</dbReference>
<feature type="transmembrane region" description="Helical" evidence="6">
    <location>
        <begin position="59"/>
        <end position="76"/>
    </location>
</feature>
<feature type="transmembrane region" description="Helical" evidence="6">
    <location>
        <begin position="231"/>
        <end position="249"/>
    </location>
</feature>
<dbReference type="RefSeq" id="WP_053602557.1">
    <property type="nucleotide sequence ID" value="NZ_CP012600.1"/>
</dbReference>
<evidence type="ECO:0000256" key="2">
    <source>
        <dbReference type="ARBA" id="ARBA00022475"/>
    </source>
</evidence>
<dbReference type="PANTHER" id="PTHR30482:SF10">
    <property type="entry name" value="HIGH-AFFINITY BRANCHED-CHAIN AMINO ACID TRANSPORT PROTEIN BRAE"/>
    <property type="match status" value="1"/>
</dbReference>
<keyword evidence="4 6" id="KW-1133">Transmembrane helix</keyword>
<comment type="subcellular location">
    <subcellularLocation>
        <location evidence="1">Cell membrane</location>
        <topology evidence="1">Multi-pass membrane protein</topology>
    </subcellularLocation>
</comment>
<sequence length="434" mass="47052">MTHIKNLLKENKKAQGGLLILYVAVTGASLFFAQRSVTSFLLILFSLLLLYLTSFSNRIKWAAALVILVLVLPFSASQGPAYQEYMNVAVMVGIFVAMALGLNIVVGLAGLLDLGFIAFFAVGAYTYGIFATAQAANFMPFGTYPLSGESFWIFLIIGVFVAALFGVLLGIPVLRVKGDYLAIVTLGFGEIIRIVFNNLDKPVDITRGAMGLTSIASPSIFGYQIKFPSDYYFIVLILLVFTVFFVRRLEASKLGRSWKAVRENEIAAQAMGIPLVRTKLKAFAIGASFSGLMGVVFAAKQAFIDPTSFTLLESITVLVMVLLGGMGSVPGVILGAAVVTILNTQVLTEMTSWFNEMSQSGSFQLPGALSPSKMQRFIFGGLLILFALYRPQGLIPYKNVKYDKNKFLSKGKEVQTQKIEKELPGGSKHGNIGG</sequence>
<keyword evidence="2" id="KW-1003">Cell membrane</keyword>
<evidence type="ECO:0000256" key="1">
    <source>
        <dbReference type="ARBA" id="ARBA00004651"/>
    </source>
</evidence>
<dbReference type="InterPro" id="IPR001851">
    <property type="entry name" value="ABC_transp_permease"/>
</dbReference>
<evidence type="ECO:0000256" key="6">
    <source>
        <dbReference type="SAM" id="Phobius"/>
    </source>
</evidence>
<keyword evidence="5 6" id="KW-0472">Membrane</keyword>
<proteinExistence type="predicted"/>
<evidence type="ECO:0000313" key="7">
    <source>
        <dbReference type="EMBL" id="ALC80812.1"/>
    </source>
</evidence>
<feature type="transmembrane region" description="Helical" evidence="6">
    <location>
        <begin position="116"/>
        <end position="139"/>
    </location>
</feature>
<dbReference type="CDD" id="cd06581">
    <property type="entry name" value="TM_PBP1_LivM_like"/>
    <property type="match status" value="1"/>
</dbReference>
<dbReference type="EMBL" id="CP012600">
    <property type="protein sequence ID" value="ALC80812.1"/>
    <property type="molecule type" value="Genomic_DNA"/>
</dbReference>
<protein>
    <submittedName>
        <fullName evidence="7">Branched-chain amino acid ABC transporter permease</fullName>
    </submittedName>
</protein>
<evidence type="ECO:0000313" key="8">
    <source>
        <dbReference type="Proteomes" id="UP000067625"/>
    </source>
</evidence>
<dbReference type="InterPro" id="IPR043428">
    <property type="entry name" value="LivM-like"/>
</dbReference>
<reference evidence="8" key="1">
    <citation type="submission" date="2015-08" db="EMBL/GenBank/DDBJ databases">
        <title>Genome sequencing project for genomic taxonomy and phylogenomics of Bacillus-like bacteria.</title>
        <authorList>
            <person name="Liu B."/>
            <person name="Wang J."/>
            <person name="Zhu Y."/>
            <person name="Liu G."/>
            <person name="Chen Q."/>
            <person name="Chen Z."/>
            <person name="Lan J."/>
            <person name="Che J."/>
            <person name="Ge C."/>
            <person name="Shi H."/>
            <person name="Pan Z."/>
            <person name="Liu X."/>
        </authorList>
    </citation>
    <scope>NUCLEOTIDE SEQUENCE [LARGE SCALE GENOMIC DNA]</scope>
    <source>
        <strain evidence="8">FJAT-4402</strain>
    </source>
</reference>
<dbReference type="GO" id="GO:0005886">
    <property type="term" value="C:plasma membrane"/>
    <property type="evidence" value="ECO:0007669"/>
    <property type="project" value="UniProtKB-SubCell"/>
</dbReference>
<evidence type="ECO:0000256" key="3">
    <source>
        <dbReference type="ARBA" id="ARBA00022692"/>
    </source>
</evidence>
<dbReference type="Pfam" id="PF02653">
    <property type="entry name" value="BPD_transp_2"/>
    <property type="match status" value="1"/>
</dbReference>
<organism evidence="7 8">
    <name type="scientific">Bacillus gobiensis</name>
    <dbReference type="NCBI Taxonomy" id="1441095"/>
    <lineage>
        <taxon>Bacteria</taxon>
        <taxon>Bacillati</taxon>
        <taxon>Bacillota</taxon>
        <taxon>Bacilli</taxon>
        <taxon>Bacillales</taxon>
        <taxon>Bacillaceae</taxon>
        <taxon>Bacillus</taxon>
    </lineage>
</organism>
<feature type="transmembrane region" description="Helical" evidence="6">
    <location>
        <begin position="180"/>
        <end position="196"/>
    </location>
</feature>
<feature type="transmembrane region" description="Helical" evidence="6">
    <location>
        <begin position="315"/>
        <end position="342"/>
    </location>
</feature>
<evidence type="ECO:0000256" key="4">
    <source>
        <dbReference type="ARBA" id="ARBA00022989"/>
    </source>
</evidence>
<dbReference type="STRING" id="1441095.AM592_03835"/>
<gene>
    <name evidence="7" type="ORF">AM592_03835</name>
</gene>
<feature type="transmembrane region" description="Helical" evidence="6">
    <location>
        <begin position="88"/>
        <end position="110"/>
    </location>
</feature>
<dbReference type="OrthoDB" id="9789927at2"/>